<dbReference type="Gene3D" id="3.10.350.10">
    <property type="entry name" value="LysM domain"/>
    <property type="match status" value="1"/>
</dbReference>
<dbReference type="InterPro" id="IPR036779">
    <property type="entry name" value="LysM_dom_sf"/>
</dbReference>
<dbReference type="InterPro" id="IPR016047">
    <property type="entry name" value="M23ase_b-sheet_dom"/>
</dbReference>
<accession>A0A644YCA7</accession>
<name>A0A644YCA7_9ZZZZ</name>
<dbReference type="AlphaFoldDB" id="A0A644YCA7"/>
<sequence>MNLNDLININGISDSNSVTIGMQLLIPGVQGLHGVITTTPVQLGENLKALTLRYKIDQSLLMKLNHITSPGEIYVGSNLILPQDNPDTAPAPIAKFSSSTTLLETAARNQTTTWNLLDQNEYANQFQILPGDMIYAKNSENSTKISAVDPKLNDVSISPLPLVQGQTFEITVDSPQPVTLTGSLNGSPLHFFPNGDNKQVALQGIYGMAEPGLAPFSLSGKYADGTEFSFSQSVLLISGDYPEDEPLTVDPATIDPAVTQPEMDFVTNLVSPANADKLWSGMWQSPAYYQEYNSLFGDRRNYNDGALLSFHSGLDFAGGMGLPIVAPADGVVVFAGPLTIRGNATFIDHGWGVYSAYFHQSEIEVKTGDKVTAGQEIGKVGNTGRVNEADAYEGAGAHLHWEIWVNGIQVDPLQWLNNQYP</sequence>
<evidence type="ECO:0000259" key="1">
    <source>
        <dbReference type="PROSITE" id="PS51782"/>
    </source>
</evidence>
<dbReference type="Pfam" id="PF01476">
    <property type="entry name" value="LysM"/>
    <property type="match status" value="2"/>
</dbReference>
<dbReference type="InterPro" id="IPR050570">
    <property type="entry name" value="Cell_wall_metabolism_enzyme"/>
</dbReference>
<dbReference type="GO" id="GO:0004222">
    <property type="term" value="F:metalloendopeptidase activity"/>
    <property type="evidence" value="ECO:0007669"/>
    <property type="project" value="TreeGrafter"/>
</dbReference>
<protein>
    <recommendedName>
        <fullName evidence="1">LysM domain-containing protein</fullName>
    </recommendedName>
</protein>
<evidence type="ECO:0000313" key="2">
    <source>
        <dbReference type="EMBL" id="MPM25531.1"/>
    </source>
</evidence>
<dbReference type="InterPro" id="IPR018392">
    <property type="entry name" value="LysM"/>
</dbReference>
<gene>
    <name evidence="2" type="ORF">SDC9_72027</name>
</gene>
<dbReference type="InterPro" id="IPR011055">
    <property type="entry name" value="Dup_hybrid_motif"/>
</dbReference>
<dbReference type="PANTHER" id="PTHR21666">
    <property type="entry name" value="PEPTIDASE-RELATED"/>
    <property type="match status" value="1"/>
</dbReference>
<dbReference type="PROSITE" id="PS51782">
    <property type="entry name" value="LYSM"/>
    <property type="match status" value="1"/>
</dbReference>
<dbReference type="SMART" id="SM00257">
    <property type="entry name" value="LysM"/>
    <property type="match status" value="1"/>
</dbReference>
<dbReference type="CDD" id="cd12797">
    <property type="entry name" value="M23_peptidase"/>
    <property type="match status" value="1"/>
</dbReference>
<proteinExistence type="predicted"/>
<dbReference type="SUPFAM" id="SSF51261">
    <property type="entry name" value="Duplicated hybrid motif"/>
    <property type="match status" value="1"/>
</dbReference>
<dbReference type="PANTHER" id="PTHR21666:SF287">
    <property type="entry name" value="CYTOPLASMIC MEMBRANE PROTEIN"/>
    <property type="match status" value="1"/>
</dbReference>
<dbReference type="Gene3D" id="2.70.70.10">
    <property type="entry name" value="Glucose Permease (Domain IIA)"/>
    <property type="match status" value="1"/>
</dbReference>
<reference evidence="2" key="1">
    <citation type="submission" date="2019-08" db="EMBL/GenBank/DDBJ databases">
        <authorList>
            <person name="Kucharzyk K."/>
            <person name="Murdoch R.W."/>
            <person name="Higgins S."/>
            <person name="Loffler F."/>
        </authorList>
    </citation>
    <scope>NUCLEOTIDE SEQUENCE</scope>
</reference>
<organism evidence="2">
    <name type="scientific">bioreactor metagenome</name>
    <dbReference type="NCBI Taxonomy" id="1076179"/>
    <lineage>
        <taxon>unclassified sequences</taxon>
        <taxon>metagenomes</taxon>
        <taxon>ecological metagenomes</taxon>
    </lineage>
</organism>
<dbReference type="EMBL" id="VSSQ01004519">
    <property type="protein sequence ID" value="MPM25531.1"/>
    <property type="molecule type" value="Genomic_DNA"/>
</dbReference>
<comment type="caution">
    <text evidence="2">The sequence shown here is derived from an EMBL/GenBank/DDBJ whole genome shotgun (WGS) entry which is preliminary data.</text>
</comment>
<dbReference type="Pfam" id="PF01551">
    <property type="entry name" value="Peptidase_M23"/>
    <property type="match status" value="1"/>
</dbReference>
<feature type="domain" description="LysM" evidence="1">
    <location>
        <begin position="37"/>
        <end position="81"/>
    </location>
</feature>